<name>A0ABS9WXN0_9GAMM</name>
<gene>
    <name evidence="1" type="ORF">L3081_04180</name>
</gene>
<comment type="caution">
    <text evidence="1">The sequence shown here is derived from an EMBL/GenBank/DDBJ whole genome shotgun (WGS) entry which is preliminary data.</text>
</comment>
<dbReference type="EMBL" id="JAKKSL010000001">
    <property type="protein sequence ID" value="MCI2282749.1"/>
    <property type="molecule type" value="Genomic_DNA"/>
</dbReference>
<dbReference type="Proteomes" id="UP001139646">
    <property type="component" value="Unassembled WGS sequence"/>
</dbReference>
<protein>
    <recommendedName>
        <fullName evidence="3">BspA family leucine-rich repeat surface protein</fullName>
    </recommendedName>
</protein>
<proteinExistence type="predicted"/>
<evidence type="ECO:0008006" key="3">
    <source>
        <dbReference type="Google" id="ProtNLM"/>
    </source>
</evidence>
<organism evidence="1 2">
    <name type="scientific">Colwellia maritima</name>
    <dbReference type="NCBI Taxonomy" id="2912588"/>
    <lineage>
        <taxon>Bacteria</taxon>
        <taxon>Pseudomonadati</taxon>
        <taxon>Pseudomonadota</taxon>
        <taxon>Gammaproteobacteria</taxon>
        <taxon>Alteromonadales</taxon>
        <taxon>Colwelliaceae</taxon>
        <taxon>Colwellia</taxon>
    </lineage>
</organism>
<keyword evidence="2" id="KW-1185">Reference proteome</keyword>
<evidence type="ECO:0000313" key="1">
    <source>
        <dbReference type="EMBL" id="MCI2282749.1"/>
    </source>
</evidence>
<sequence>MIGSVAVDTDNIDDWGFIENTWESFSFYGYDVDPFDPSWNIFVAVFDVSNIMKGIESLDFDVTLLSDLSFAGYIDVYDPINSVTFSLFDNADNNLYDAWCFSLW</sequence>
<dbReference type="RefSeq" id="WP_242283705.1">
    <property type="nucleotide sequence ID" value="NZ_JAKKSL010000001.1"/>
</dbReference>
<reference evidence="1" key="1">
    <citation type="submission" date="2022-01" db="EMBL/GenBank/DDBJ databases">
        <title>Colwellia maritima, isolated from seawater.</title>
        <authorList>
            <person name="Kristyanto S."/>
            <person name="Jung J."/>
            <person name="Jeon C.O."/>
        </authorList>
    </citation>
    <scope>NUCLEOTIDE SEQUENCE</scope>
    <source>
        <strain evidence="1">MSW7</strain>
    </source>
</reference>
<accession>A0ABS9WXN0</accession>
<evidence type="ECO:0000313" key="2">
    <source>
        <dbReference type="Proteomes" id="UP001139646"/>
    </source>
</evidence>